<dbReference type="PATRIC" id="fig|742738.3.peg.4324"/>
<dbReference type="Proteomes" id="UP000029585">
    <property type="component" value="Unassembled WGS sequence"/>
</dbReference>
<keyword evidence="2" id="KW-1185">Reference proteome</keyword>
<organism evidence="1 2">
    <name type="scientific">Flavonifractor plautii 1_3_50AFAA</name>
    <dbReference type="NCBI Taxonomy" id="742738"/>
    <lineage>
        <taxon>Bacteria</taxon>
        <taxon>Bacillati</taxon>
        <taxon>Bacillota</taxon>
        <taxon>Clostridia</taxon>
        <taxon>Eubacteriales</taxon>
        <taxon>Oscillospiraceae</taxon>
        <taxon>Flavonifractor</taxon>
    </lineage>
</organism>
<evidence type="ECO:0000313" key="2">
    <source>
        <dbReference type="Proteomes" id="UP000029585"/>
    </source>
</evidence>
<protein>
    <submittedName>
        <fullName evidence="1">Uncharacterized protein</fullName>
    </submittedName>
</protein>
<dbReference type="eggNOG" id="ENOG5034043">
    <property type="taxonomic scope" value="Bacteria"/>
</dbReference>
<dbReference type="RefSeq" id="WP_033118043.1">
    <property type="nucleotide sequence ID" value="NZ_KN174172.1"/>
</dbReference>
<proteinExistence type="predicted"/>
<comment type="caution">
    <text evidence="1">The sequence shown here is derived from an EMBL/GenBank/DDBJ whole genome shotgun (WGS) entry which is preliminary data.</text>
</comment>
<sequence>MAEPSGNRGIEYLFSDDGKYSRYVAGFLGDLSDVKDIHSQPLCVGNMVTMLRGGEPYEQMIILNHKRKSQLSQEHLNRHGAVFQPPFTEAGIMPTR</sequence>
<gene>
    <name evidence="1" type="ORF">HMPREF9460_04214</name>
</gene>
<dbReference type="EMBL" id="ADLO01000137">
    <property type="protein sequence ID" value="KGF51814.1"/>
    <property type="molecule type" value="Genomic_DNA"/>
</dbReference>
<accession>A0A096D2W2</accession>
<evidence type="ECO:0000313" key="1">
    <source>
        <dbReference type="EMBL" id="KGF51814.1"/>
    </source>
</evidence>
<name>A0A096D2W2_FLAPL</name>
<dbReference type="AlphaFoldDB" id="A0A096D2W2"/>
<dbReference type="HOGENOM" id="CLU_2355589_0_0_9"/>
<reference evidence="1 2" key="1">
    <citation type="submission" date="2011-08" db="EMBL/GenBank/DDBJ databases">
        <title>The Genome Sequence of Clostridium orbiscindens 1_3_50AFAA.</title>
        <authorList>
            <consortium name="The Broad Institute Genome Sequencing Platform"/>
            <person name="Earl A."/>
            <person name="Ward D."/>
            <person name="Feldgarden M."/>
            <person name="Gevers D."/>
            <person name="Daigneault M."/>
            <person name="Strauss J."/>
            <person name="Allen-Vercoe E."/>
            <person name="Young S.K."/>
            <person name="Zeng Q."/>
            <person name="Gargeya S."/>
            <person name="Fitzgerald M."/>
            <person name="Haas B."/>
            <person name="Abouelleil A."/>
            <person name="Alvarado L."/>
            <person name="Arachchi H.M."/>
            <person name="Berlin A."/>
            <person name="Brown A."/>
            <person name="Chapman S.B."/>
            <person name="Chen Z."/>
            <person name="Dunbar C."/>
            <person name="Freedman E."/>
            <person name="Gearin G."/>
            <person name="Gellesch M."/>
            <person name="Goldberg J."/>
            <person name="Griggs A."/>
            <person name="Gujja S."/>
            <person name="Heiman D."/>
            <person name="Howarth C."/>
            <person name="Larson L."/>
            <person name="Lui A."/>
            <person name="MacDonald P.J.P."/>
            <person name="Montmayeur A."/>
            <person name="Murphy C."/>
            <person name="Neiman D."/>
            <person name="Pearson M."/>
            <person name="Priest M."/>
            <person name="Roberts A."/>
            <person name="Saif S."/>
            <person name="Shea T."/>
            <person name="Shenoy N."/>
            <person name="Sisk P."/>
            <person name="Stolte C."/>
            <person name="Sykes S."/>
            <person name="Wortman J."/>
            <person name="Nusbaum C."/>
            <person name="Birren B."/>
        </authorList>
    </citation>
    <scope>NUCLEOTIDE SEQUENCE [LARGE SCALE GENOMIC DNA]</scope>
    <source>
        <strain evidence="1 2">1_3_50AFAA</strain>
    </source>
</reference>